<dbReference type="PANTHER" id="PTHR11240">
    <property type="entry name" value="RIBONUCLEASE T2"/>
    <property type="match status" value="1"/>
</dbReference>
<dbReference type="EMBL" id="PDOC01000007">
    <property type="protein sequence ID" value="PIL44590.1"/>
    <property type="molecule type" value="Genomic_DNA"/>
</dbReference>
<sequence length="211" mass="23649">MMCVALGASAQQFGHERDAGEPGRFDHYAVALSWSPSYCATHDDANQCSTGRQLGFVLHGLWPQYEKGYPQKCSTERLPERDKQRYAPLFPSPKMIGHQWSKHGTCSGLNPAAYFELSEKLQKQLAIPAPYQRPAQPVRASYGEFVQAFRAANPRLADKSVLPFCADGGRFLREIHVCYDKRGASASCSDGEIRRSMNTCRQPTFVMQNVR</sequence>
<evidence type="ECO:0000313" key="3">
    <source>
        <dbReference type="EMBL" id="PIL44590.1"/>
    </source>
</evidence>
<dbReference type="Pfam" id="PF00445">
    <property type="entry name" value="Ribonuclease_T2"/>
    <property type="match status" value="1"/>
</dbReference>
<dbReference type="GO" id="GO:0033897">
    <property type="term" value="F:ribonuclease T2 activity"/>
    <property type="evidence" value="ECO:0007669"/>
    <property type="project" value="InterPro"/>
</dbReference>
<dbReference type="Proteomes" id="UP000230390">
    <property type="component" value="Unassembled WGS sequence"/>
</dbReference>
<gene>
    <name evidence="3" type="ORF">CR105_13880</name>
</gene>
<name>A0A2G8TEY7_9BURK</name>
<dbReference type="GO" id="GO:0006401">
    <property type="term" value="P:RNA catabolic process"/>
    <property type="evidence" value="ECO:0007669"/>
    <property type="project" value="TreeGrafter"/>
</dbReference>
<dbReference type="SUPFAM" id="SSF55895">
    <property type="entry name" value="Ribonuclease Rh-like"/>
    <property type="match status" value="1"/>
</dbReference>
<dbReference type="GO" id="GO:0003723">
    <property type="term" value="F:RNA binding"/>
    <property type="evidence" value="ECO:0007669"/>
    <property type="project" value="InterPro"/>
</dbReference>
<proteinExistence type="inferred from homology"/>
<dbReference type="OrthoDB" id="4720638at2"/>
<dbReference type="Gene3D" id="3.90.730.10">
    <property type="entry name" value="Ribonuclease T2-like"/>
    <property type="match status" value="1"/>
</dbReference>
<protein>
    <submittedName>
        <fullName evidence="3">Ribonuclease</fullName>
    </submittedName>
</protein>
<dbReference type="InterPro" id="IPR001568">
    <property type="entry name" value="RNase_T2-like"/>
</dbReference>
<keyword evidence="4" id="KW-1185">Reference proteome</keyword>
<dbReference type="AlphaFoldDB" id="A0A2G8TEY7"/>
<comment type="caution">
    <text evidence="3">The sequence shown here is derived from an EMBL/GenBank/DDBJ whole genome shotgun (WGS) entry which is preliminary data.</text>
</comment>
<organism evidence="3 4">
    <name type="scientific">Massilia eurypsychrophila</name>
    <dbReference type="NCBI Taxonomy" id="1485217"/>
    <lineage>
        <taxon>Bacteria</taxon>
        <taxon>Pseudomonadati</taxon>
        <taxon>Pseudomonadota</taxon>
        <taxon>Betaproteobacteria</taxon>
        <taxon>Burkholderiales</taxon>
        <taxon>Oxalobacteraceae</taxon>
        <taxon>Telluria group</taxon>
        <taxon>Massilia</taxon>
    </lineage>
</organism>
<dbReference type="InterPro" id="IPR036430">
    <property type="entry name" value="RNase_T2-like_sf"/>
</dbReference>
<dbReference type="PROSITE" id="PS00530">
    <property type="entry name" value="RNASE_T2_1"/>
    <property type="match status" value="1"/>
</dbReference>
<comment type="similarity">
    <text evidence="1 2">Belongs to the RNase T2 family.</text>
</comment>
<evidence type="ECO:0000313" key="4">
    <source>
        <dbReference type="Proteomes" id="UP000230390"/>
    </source>
</evidence>
<evidence type="ECO:0000256" key="2">
    <source>
        <dbReference type="RuleBase" id="RU004328"/>
    </source>
</evidence>
<dbReference type="InterPro" id="IPR018188">
    <property type="entry name" value="RNase_T2_His_AS_1"/>
</dbReference>
<accession>A0A2G8TEY7</accession>
<evidence type="ECO:0000256" key="1">
    <source>
        <dbReference type="ARBA" id="ARBA00007469"/>
    </source>
</evidence>
<reference evidence="3 4" key="1">
    <citation type="submission" date="2017-10" db="EMBL/GenBank/DDBJ databases">
        <title>Massilia psychrophilum sp. nov., a novel purple-pigmented bacterium isolated from Tianshan glacier, Xinjiang Municipality, China.</title>
        <authorList>
            <person name="Wang H."/>
        </authorList>
    </citation>
    <scope>NUCLEOTIDE SEQUENCE [LARGE SCALE GENOMIC DNA]</scope>
    <source>
        <strain evidence="3 4">JCM 30074</strain>
    </source>
</reference>
<dbReference type="PANTHER" id="PTHR11240:SF22">
    <property type="entry name" value="RIBONUCLEASE T2"/>
    <property type="match status" value="1"/>
</dbReference>